<dbReference type="PANTHER" id="PTHR43409:SF7">
    <property type="entry name" value="BLL1977 PROTEIN"/>
    <property type="match status" value="1"/>
</dbReference>
<dbReference type="CDD" id="cd01335">
    <property type="entry name" value="Radical_SAM"/>
    <property type="match status" value="1"/>
</dbReference>
<dbReference type="InterPro" id="IPR023404">
    <property type="entry name" value="rSAM_horseshoe"/>
</dbReference>
<dbReference type="GO" id="GO:0005829">
    <property type="term" value="C:cytosol"/>
    <property type="evidence" value="ECO:0007669"/>
    <property type="project" value="TreeGrafter"/>
</dbReference>
<organism evidence="10 11">
    <name type="scientific">Candidatus Buchananbacteria bacterium RIFCSPHIGHO2_01_FULL_39_14</name>
    <dbReference type="NCBI Taxonomy" id="1797532"/>
    <lineage>
        <taxon>Bacteria</taxon>
        <taxon>Candidatus Buchananiibacteriota</taxon>
    </lineage>
</organism>
<proteinExistence type="predicted"/>
<comment type="caution">
    <text evidence="10">The sequence shown here is derived from an EMBL/GenBank/DDBJ whole genome shotgun (WGS) entry which is preliminary data.</text>
</comment>
<reference evidence="10 11" key="1">
    <citation type="journal article" date="2016" name="Nat. Commun.">
        <title>Thousands of microbial genomes shed light on interconnected biogeochemical processes in an aquifer system.</title>
        <authorList>
            <person name="Anantharaman K."/>
            <person name="Brown C.T."/>
            <person name="Hug L.A."/>
            <person name="Sharon I."/>
            <person name="Castelle C.J."/>
            <person name="Probst A.J."/>
            <person name="Thomas B.C."/>
            <person name="Singh A."/>
            <person name="Wilkins M.J."/>
            <person name="Karaoz U."/>
            <person name="Brodie E.L."/>
            <person name="Williams K.H."/>
            <person name="Hubbard S.S."/>
            <person name="Banfield J.F."/>
        </authorList>
    </citation>
    <scope>NUCLEOTIDE SEQUENCE [LARGE SCALE GENOMIC DNA]</scope>
</reference>
<dbReference type="SMART" id="SM00729">
    <property type="entry name" value="Elp3"/>
    <property type="match status" value="1"/>
</dbReference>
<evidence type="ECO:0000256" key="8">
    <source>
        <dbReference type="ARBA" id="ARBA00023014"/>
    </source>
</evidence>
<name>A0A1G1XUR2_9BACT</name>
<comment type="cofactor">
    <cofactor evidence="1">
        <name>[4Fe-4S] cluster</name>
        <dbReference type="ChEBI" id="CHEBI:49883"/>
    </cofactor>
</comment>
<dbReference type="Proteomes" id="UP000178930">
    <property type="component" value="Unassembled WGS sequence"/>
</dbReference>
<dbReference type="Pfam" id="PF04055">
    <property type="entry name" value="Radical_SAM"/>
    <property type="match status" value="1"/>
</dbReference>
<keyword evidence="3" id="KW-0489">Methyltransferase</keyword>
<dbReference type="PANTHER" id="PTHR43409">
    <property type="entry name" value="ANAEROBIC MAGNESIUM-PROTOPORPHYRIN IX MONOMETHYL ESTER CYCLASE-RELATED"/>
    <property type="match status" value="1"/>
</dbReference>
<accession>A0A1G1XUR2</accession>
<dbReference type="InterPro" id="IPR007197">
    <property type="entry name" value="rSAM"/>
</dbReference>
<dbReference type="GO" id="GO:0051539">
    <property type="term" value="F:4 iron, 4 sulfur cluster binding"/>
    <property type="evidence" value="ECO:0007669"/>
    <property type="project" value="UniProtKB-KW"/>
</dbReference>
<evidence type="ECO:0000313" key="10">
    <source>
        <dbReference type="EMBL" id="OGY43017.1"/>
    </source>
</evidence>
<dbReference type="SFLD" id="SFLDG01123">
    <property type="entry name" value="methyltransferase_(Class_B)"/>
    <property type="match status" value="1"/>
</dbReference>
<dbReference type="Gene3D" id="3.80.30.20">
    <property type="entry name" value="tm_1862 like domain"/>
    <property type="match status" value="1"/>
</dbReference>
<evidence type="ECO:0000256" key="3">
    <source>
        <dbReference type="ARBA" id="ARBA00022603"/>
    </source>
</evidence>
<dbReference type="GO" id="GO:0003824">
    <property type="term" value="F:catalytic activity"/>
    <property type="evidence" value="ECO:0007669"/>
    <property type="project" value="InterPro"/>
</dbReference>
<keyword evidence="7" id="KW-0408">Iron</keyword>
<evidence type="ECO:0000259" key="9">
    <source>
        <dbReference type="PROSITE" id="PS51918"/>
    </source>
</evidence>
<keyword evidence="6" id="KW-0479">Metal-binding</keyword>
<dbReference type="SFLD" id="SFLDS00029">
    <property type="entry name" value="Radical_SAM"/>
    <property type="match status" value="1"/>
</dbReference>
<dbReference type="AlphaFoldDB" id="A0A1G1XUR2"/>
<dbReference type="SUPFAM" id="SSF102114">
    <property type="entry name" value="Radical SAM enzymes"/>
    <property type="match status" value="1"/>
</dbReference>
<evidence type="ECO:0000256" key="6">
    <source>
        <dbReference type="ARBA" id="ARBA00022723"/>
    </source>
</evidence>
<dbReference type="STRING" id="1797532.A2729_05640"/>
<keyword evidence="5" id="KW-0949">S-adenosyl-L-methionine</keyword>
<gene>
    <name evidence="10" type="ORF">A2729_05640</name>
</gene>
<evidence type="ECO:0000256" key="4">
    <source>
        <dbReference type="ARBA" id="ARBA00022679"/>
    </source>
</evidence>
<dbReference type="InterPro" id="IPR006638">
    <property type="entry name" value="Elp3/MiaA/NifB-like_rSAM"/>
</dbReference>
<feature type="domain" description="Radical SAM core" evidence="9">
    <location>
        <begin position="216"/>
        <end position="448"/>
    </location>
</feature>
<keyword evidence="4" id="KW-0808">Transferase</keyword>
<dbReference type="EMBL" id="MHIB01000046">
    <property type="protein sequence ID" value="OGY43017.1"/>
    <property type="molecule type" value="Genomic_DNA"/>
</dbReference>
<dbReference type="PROSITE" id="PS51918">
    <property type="entry name" value="RADICAL_SAM"/>
    <property type="match status" value="1"/>
</dbReference>
<dbReference type="InterPro" id="IPR034466">
    <property type="entry name" value="Methyltransferase_Class_B"/>
</dbReference>
<dbReference type="InterPro" id="IPR020612">
    <property type="entry name" value="Methylthiotransferase_CS"/>
</dbReference>
<evidence type="ECO:0000256" key="7">
    <source>
        <dbReference type="ARBA" id="ARBA00023004"/>
    </source>
</evidence>
<evidence type="ECO:0000256" key="2">
    <source>
        <dbReference type="ARBA" id="ARBA00022485"/>
    </source>
</evidence>
<dbReference type="InterPro" id="IPR058240">
    <property type="entry name" value="rSAM_sf"/>
</dbReference>
<sequence>MKTLVAGGKGVNRLVVFLVRPTNYDDRGYPRRFWRGVLPSNSLAAMYSLTQQALASEVVSVAKYHIEVFDDGVWGQRVDDPIGLVRRFTDGQTKVVVGLVGVQTNQFPRARDLAYKFRKAGATVVIGGFHVSGSISTMFDGIGADDEKRKDVPCPHIMPPEVQKLMADGIIVCHGEAEKVWVQILSDIVAGRPQLLYRGGKPSLENAPMPEYPNHYFDDFATEMYTLDTNRGCPFACNFCTIINVQGRVQRFRDPKAITEMVRQICNQKGSFSGFFTDDNFARNPLRDAILDGLAKLRQQDYKIGFMVEADLASFQLPGFIPKLAAAGCSQVFLGLESLNQAVLKDARKHQNQVTNFPKMIDALHQNGIGVHAAFIIGWPVETRESILASIEELKRLGVDQTSLFILTPLPGSELHIRMYCTGVPMDLDFNDYDSFHLVNNHPNLSRQDLRQLMYKCFREFYRSKQMIAALKRLPPERFWGMLRNYFWYRNSALGEGTHPMMAGFWSKRRRCERRPELPRESLLTFWSKEAWFRLKYIGHCFREFYIFQHVYFEVRLQGEIGEQMADGMTKARSWYRHIFARPSRQWLNEFWIRYGQQKWALLWKPHWHIRTLPYATAEVIYTSYWVVVLWWNLKTMAV</sequence>
<keyword evidence="2" id="KW-0004">4Fe-4S</keyword>
<dbReference type="SFLD" id="SFLDG01082">
    <property type="entry name" value="B12-binding_domain_containing"/>
    <property type="match status" value="1"/>
</dbReference>
<dbReference type="InterPro" id="IPR051198">
    <property type="entry name" value="BchE-like"/>
</dbReference>
<evidence type="ECO:0000256" key="1">
    <source>
        <dbReference type="ARBA" id="ARBA00001966"/>
    </source>
</evidence>
<keyword evidence="8" id="KW-0411">Iron-sulfur</keyword>
<protein>
    <recommendedName>
        <fullName evidence="9">Radical SAM core domain-containing protein</fullName>
    </recommendedName>
</protein>
<dbReference type="GO" id="GO:0046872">
    <property type="term" value="F:metal ion binding"/>
    <property type="evidence" value="ECO:0007669"/>
    <property type="project" value="UniProtKB-KW"/>
</dbReference>
<evidence type="ECO:0000256" key="5">
    <source>
        <dbReference type="ARBA" id="ARBA00022691"/>
    </source>
</evidence>
<evidence type="ECO:0000313" key="11">
    <source>
        <dbReference type="Proteomes" id="UP000178930"/>
    </source>
</evidence>
<dbReference type="PROSITE" id="PS01278">
    <property type="entry name" value="MTTASE_RADICAL"/>
    <property type="match status" value="1"/>
</dbReference>